<proteinExistence type="predicted"/>
<organism evidence="6 7">
    <name type="scientific">Falsochrobactrum tianjinense</name>
    <dbReference type="NCBI Taxonomy" id="2706015"/>
    <lineage>
        <taxon>Bacteria</taxon>
        <taxon>Pseudomonadati</taxon>
        <taxon>Pseudomonadota</taxon>
        <taxon>Alphaproteobacteria</taxon>
        <taxon>Hyphomicrobiales</taxon>
        <taxon>Brucellaceae</taxon>
        <taxon>Falsochrobactrum</taxon>
    </lineage>
</organism>
<dbReference type="PANTHER" id="PTHR13887:SF14">
    <property type="entry name" value="DISULFIDE BOND FORMATION PROTEIN D"/>
    <property type="match status" value="1"/>
</dbReference>
<name>A0A949PQ95_9HYPH</name>
<keyword evidence="1" id="KW-0732">Signal</keyword>
<dbReference type="Proteomes" id="UP000752297">
    <property type="component" value="Unassembled WGS sequence"/>
</dbReference>
<protein>
    <submittedName>
        <fullName evidence="6">DsbA family protein</fullName>
    </submittedName>
</protein>
<dbReference type="Pfam" id="PF18312">
    <property type="entry name" value="ScsC_N"/>
    <property type="match status" value="1"/>
</dbReference>
<dbReference type="CDD" id="cd03023">
    <property type="entry name" value="DsbA_Com1_like"/>
    <property type="match status" value="1"/>
</dbReference>
<dbReference type="PROSITE" id="PS51352">
    <property type="entry name" value="THIOREDOXIN_2"/>
    <property type="match status" value="1"/>
</dbReference>
<evidence type="ECO:0000256" key="2">
    <source>
        <dbReference type="ARBA" id="ARBA00023002"/>
    </source>
</evidence>
<reference evidence="6 7" key="1">
    <citation type="submission" date="2021-06" db="EMBL/GenBank/DDBJ databases">
        <title>Falsochrobactrum tianjin sp.nov., a new petroleum-degrading bacteria isolated from oily soils.</title>
        <authorList>
            <person name="Chen G."/>
            <person name="Chen H."/>
            <person name="Tian J."/>
            <person name="Qing J."/>
            <person name="Zhong L."/>
            <person name="Ma W."/>
            <person name="Song Y."/>
            <person name="Cui X."/>
            <person name="Yan B."/>
        </authorList>
    </citation>
    <scope>NUCLEOTIDE SEQUENCE [LARGE SCALE GENOMIC DNA]</scope>
    <source>
        <strain evidence="6 7">TDYN1</strain>
    </source>
</reference>
<accession>A0A949PQ95</accession>
<dbReference type="Pfam" id="PF01323">
    <property type="entry name" value="DSBA"/>
    <property type="match status" value="1"/>
</dbReference>
<dbReference type="PANTHER" id="PTHR13887">
    <property type="entry name" value="GLUTATHIONE S-TRANSFERASE KAPPA"/>
    <property type="match status" value="1"/>
</dbReference>
<evidence type="ECO:0000256" key="4">
    <source>
        <dbReference type="ARBA" id="ARBA00023284"/>
    </source>
</evidence>
<comment type="caution">
    <text evidence="6">The sequence shown here is derived from an EMBL/GenBank/DDBJ whole genome shotgun (WGS) entry which is preliminary data.</text>
</comment>
<dbReference type="InterPro" id="IPR013766">
    <property type="entry name" value="Thioredoxin_domain"/>
</dbReference>
<evidence type="ECO:0000256" key="3">
    <source>
        <dbReference type="ARBA" id="ARBA00023157"/>
    </source>
</evidence>
<dbReference type="AlphaFoldDB" id="A0A949PQ95"/>
<keyword evidence="3" id="KW-1015">Disulfide bond</keyword>
<feature type="domain" description="Thioredoxin" evidence="5">
    <location>
        <begin position="66"/>
        <end position="262"/>
    </location>
</feature>
<keyword evidence="4" id="KW-0676">Redox-active center</keyword>
<evidence type="ECO:0000259" key="5">
    <source>
        <dbReference type="PROSITE" id="PS51352"/>
    </source>
</evidence>
<dbReference type="InterPro" id="IPR001853">
    <property type="entry name" value="DSBA-like_thioredoxin_dom"/>
</dbReference>
<sequence length="266" mass="28772">MKNAILGSMIGGVIGIAALASGYYAGTMQQAIPTAATQPPASASTPRQTVEAIVRNYLLENPELIVEVQDSLERKQAEAAQLRVKEIIASNKDELYNSSHDAIFGNPNGDVTVVEFFDYNCGYCKRALPDMQAILKNDPNVRFVMKEFPILGPDSMRAHIVAQAFKALMPEKYAQYHEILLSAAERATEESAIADAVKLGADETQLREKMQSPEIRGAFQNTYQLASQLNITGTPSYIVGNELVPGAIGAEGLIERIAAARAAAKN</sequence>
<gene>
    <name evidence="6" type="ORF">KUG47_05285</name>
</gene>
<dbReference type="EMBL" id="JAHRVA010000001">
    <property type="protein sequence ID" value="MBV2142910.1"/>
    <property type="molecule type" value="Genomic_DNA"/>
</dbReference>
<evidence type="ECO:0000313" key="7">
    <source>
        <dbReference type="Proteomes" id="UP000752297"/>
    </source>
</evidence>
<dbReference type="GO" id="GO:0016491">
    <property type="term" value="F:oxidoreductase activity"/>
    <property type="evidence" value="ECO:0007669"/>
    <property type="project" value="UniProtKB-KW"/>
</dbReference>
<dbReference type="InterPro" id="IPR041205">
    <property type="entry name" value="ScsC_N"/>
</dbReference>
<keyword evidence="2" id="KW-0560">Oxidoreductase</keyword>
<evidence type="ECO:0000256" key="1">
    <source>
        <dbReference type="ARBA" id="ARBA00022729"/>
    </source>
</evidence>
<dbReference type="RefSeq" id="WP_217676993.1">
    <property type="nucleotide sequence ID" value="NZ_JAHRVA010000001.1"/>
</dbReference>
<keyword evidence="7" id="KW-1185">Reference proteome</keyword>
<evidence type="ECO:0000313" key="6">
    <source>
        <dbReference type="EMBL" id="MBV2142910.1"/>
    </source>
</evidence>